<accession>L7FKE6</accession>
<proteinExistence type="predicted"/>
<comment type="caution">
    <text evidence="1">The sequence shown here is derived from an EMBL/GenBank/DDBJ whole genome shotgun (WGS) entry which is preliminary data.</text>
</comment>
<dbReference type="EMBL" id="AEJB01000016">
    <property type="protein sequence ID" value="ELP71145.1"/>
    <property type="molecule type" value="Genomic_DNA"/>
</dbReference>
<protein>
    <submittedName>
        <fullName evidence="1">Uncharacterized protein</fullName>
    </submittedName>
</protein>
<dbReference type="AlphaFoldDB" id="L7FKE6"/>
<evidence type="ECO:0000313" key="2">
    <source>
        <dbReference type="Proteomes" id="UP000010931"/>
    </source>
</evidence>
<evidence type="ECO:0000313" key="1">
    <source>
        <dbReference type="EMBL" id="ELP71145.1"/>
    </source>
</evidence>
<gene>
    <name evidence="1" type="ORF">STRTUCAR8_08982</name>
</gene>
<sequence>MAADAVGAGTDARAGLPDADDVHIHITIHSHIRRCHAQRPAPLAA</sequence>
<keyword evidence="2" id="KW-1185">Reference proteome</keyword>
<dbReference type="Proteomes" id="UP000010931">
    <property type="component" value="Unassembled WGS sequence"/>
</dbReference>
<reference evidence="1 2" key="1">
    <citation type="journal article" date="2011" name="Plasmid">
        <title>Streptomyces turgidiscabies Car8 contains a modular pathogenicity island that shares virulence genes with other actinobacterial plant pathogens.</title>
        <authorList>
            <person name="Huguet-Tapia J.C."/>
            <person name="Badger J.H."/>
            <person name="Loria R."/>
            <person name="Pettis G.S."/>
        </authorList>
    </citation>
    <scope>NUCLEOTIDE SEQUENCE [LARGE SCALE GENOMIC DNA]</scope>
    <source>
        <strain evidence="1 2">Car8</strain>
    </source>
</reference>
<organism evidence="1 2">
    <name type="scientific">Streptomyces turgidiscabies (strain Car8)</name>
    <dbReference type="NCBI Taxonomy" id="698760"/>
    <lineage>
        <taxon>Bacteria</taxon>
        <taxon>Bacillati</taxon>
        <taxon>Actinomycetota</taxon>
        <taxon>Actinomycetes</taxon>
        <taxon>Kitasatosporales</taxon>
        <taxon>Streptomycetaceae</taxon>
        <taxon>Streptomyces</taxon>
    </lineage>
</organism>
<name>L7FKE6_STRT8</name>